<dbReference type="Proteomes" id="UP001501842">
    <property type="component" value="Unassembled WGS sequence"/>
</dbReference>
<dbReference type="InterPro" id="IPR046297">
    <property type="entry name" value="DUF6334"/>
</dbReference>
<evidence type="ECO:0000313" key="2">
    <source>
        <dbReference type="EMBL" id="GAA2723358.1"/>
    </source>
</evidence>
<organism evidence="2 3">
    <name type="scientific">Actinocorallia aurantiaca</name>
    <dbReference type="NCBI Taxonomy" id="46204"/>
    <lineage>
        <taxon>Bacteria</taxon>
        <taxon>Bacillati</taxon>
        <taxon>Actinomycetota</taxon>
        <taxon>Actinomycetes</taxon>
        <taxon>Streptosporangiales</taxon>
        <taxon>Thermomonosporaceae</taxon>
        <taxon>Actinocorallia</taxon>
    </lineage>
</organism>
<evidence type="ECO:0000313" key="3">
    <source>
        <dbReference type="Proteomes" id="UP001501842"/>
    </source>
</evidence>
<dbReference type="Pfam" id="PF19860">
    <property type="entry name" value="DUF6334"/>
    <property type="match status" value="1"/>
</dbReference>
<name>A0ABP6GGS5_9ACTN</name>
<reference evidence="3" key="1">
    <citation type="journal article" date="2019" name="Int. J. Syst. Evol. Microbiol.">
        <title>The Global Catalogue of Microorganisms (GCM) 10K type strain sequencing project: providing services to taxonomists for standard genome sequencing and annotation.</title>
        <authorList>
            <consortium name="The Broad Institute Genomics Platform"/>
            <consortium name="The Broad Institute Genome Sequencing Center for Infectious Disease"/>
            <person name="Wu L."/>
            <person name="Ma J."/>
        </authorList>
    </citation>
    <scope>NUCLEOTIDE SEQUENCE [LARGE SCALE GENOMIC DNA]</scope>
    <source>
        <strain evidence="3">JCM 8201</strain>
    </source>
</reference>
<comment type="caution">
    <text evidence="2">The sequence shown here is derived from an EMBL/GenBank/DDBJ whole genome shotgun (WGS) entry which is preliminary data.</text>
</comment>
<proteinExistence type="predicted"/>
<gene>
    <name evidence="2" type="ORF">GCM10010439_18420</name>
</gene>
<sequence>MEVVYLGNSDEYSDVVMPETFDPRHLGFHRQVCQEAGELESVAHGVHPDLPDSVSAVLLRFRSASWLLDVDLDDDTVQVSEPASADPELVFSDASSTGLWAPALGRPVLWAWILENQQGHTDGLQLSFALDGGAEWRVQLIAAASQWRLSGWGPPESEASGEYDQGSQRHSA</sequence>
<evidence type="ECO:0000256" key="1">
    <source>
        <dbReference type="SAM" id="MobiDB-lite"/>
    </source>
</evidence>
<feature type="region of interest" description="Disordered" evidence="1">
    <location>
        <begin position="153"/>
        <end position="172"/>
    </location>
</feature>
<protein>
    <submittedName>
        <fullName evidence="2">Uncharacterized protein</fullName>
    </submittedName>
</protein>
<keyword evidence="3" id="KW-1185">Reference proteome</keyword>
<accession>A0ABP6GGS5</accession>
<dbReference type="EMBL" id="BAAATZ010000006">
    <property type="protein sequence ID" value="GAA2723358.1"/>
    <property type="molecule type" value="Genomic_DNA"/>
</dbReference>